<evidence type="ECO:0000313" key="1">
    <source>
        <dbReference type="EMBL" id="KAJ5494451.1"/>
    </source>
</evidence>
<dbReference type="EMBL" id="JAPWDS010000006">
    <property type="protein sequence ID" value="KAJ5494451.1"/>
    <property type="molecule type" value="Genomic_DNA"/>
</dbReference>
<reference evidence="1" key="2">
    <citation type="journal article" date="2023" name="IMA Fungus">
        <title>Comparative genomic study of the Penicillium genus elucidates a diverse pangenome and 15 lateral gene transfer events.</title>
        <authorList>
            <person name="Petersen C."/>
            <person name="Sorensen T."/>
            <person name="Nielsen M.R."/>
            <person name="Sondergaard T.E."/>
            <person name="Sorensen J.L."/>
            <person name="Fitzpatrick D.A."/>
            <person name="Frisvad J.C."/>
            <person name="Nielsen K.L."/>
        </authorList>
    </citation>
    <scope>NUCLEOTIDE SEQUENCE</scope>
    <source>
        <strain evidence="1">IBT 29495</strain>
    </source>
</reference>
<dbReference type="AlphaFoldDB" id="A0A9W9XK44"/>
<sequence>MRHDWTQLLRPGQSFASVPVALTRMAGGLESAFATLTDYGRQMRLHEDNENVPIIFNDYMNSHMGEPDEYKVAGLLDPVAKTWGREYL</sequence>
<keyword evidence="2" id="KW-1185">Reference proteome</keyword>
<name>A0A9W9XK44_9EURO</name>
<comment type="caution">
    <text evidence="1">The sequence shown here is derived from an EMBL/GenBank/DDBJ whole genome shotgun (WGS) entry which is preliminary data.</text>
</comment>
<dbReference type="OrthoDB" id="5795902at2759"/>
<gene>
    <name evidence="1" type="ORF">N7463_010538</name>
</gene>
<evidence type="ECO:0000313" key="2">
    <source>
        <dbReference type="Proteomes" id="UP001149954"/>
    </source>
</evidence>
<reference evidence="1" key="1">
    <citation type="submission" date="2022-12" db="EMBL/GenBank/DDBJ databases">
        <authorList>
            <person name="Petersen C."/>
        </authorList>
    </citation>
    <scope>NUCLEOTIDE SEQUENCE</scope>
    <source>
        <strain evidence="1">IBT 29495</strain>
    </source>
</reference>
<protein>
    <submittedName>
        <fullName evidence="1">Aldolase-type TIM barrel</fullName>
    </submittedName>
</protein>
<proteinExistence type="predicted"/>
<accession>A0A9W9XK44</accession>
<dbReference type="Proteomes" id="UP001149954">
    <property type="component" value="Unassembled WGS sequence"/>
</dbReference>
<organism evidence="1 2">
    <name type="scientific">Penicillium fimorum</name>
    <dbReference type="NCBI Taxonomy" id="1882269"/>
    <lineage>
        <taxon>Eukaryota</taxon>
        <taxon>Fungi</taxon>
        <taxon>Dikarya</taxon>
        <taxon>Ascomycota</taxon>
        <taxon>Pezizomycotina</taxon>
        <taxon>Eurotiomycetes</taxon>
        <taxon>Eurotiomycetidae</taxon>
        <taxon>Eurotiales</taxon>
        <taxon>Aspergillaceae</taxon>
        <taxon>Penicillium</taxon>
    </lineage>
</organism>